<dbReference type="InParanoid" id="A0A1B7MXX8"/>
<proteinExistence type="predicted"/>
<dbReference type="Proteomes" id="UP000092154">
    <property type="component" value="Unassembled WGS sequence"/>
</dbReference>
<evidence type="ECO:0000313" key="1">
    <source>
        <dbReference type="EMBL" id="OAX37459.1"/>
    </source>
</evidence>
<gene>
    <name evidence="1" type="ORF">K503DRAFT_771492</name>
</gene>
<evidence type="ECO:0000313" key="2">
    <source>
        <dbReference type="Proteomes" id="UP000092154"/>
    </source>
</evidence>
<dbReference type="AlphaFoldDB" id="A0A1B7MXX8"/>
<sequence length="73" mass="8278">MLIHMRHCSLTPAVPLPCAVIQQRHLPYLAPLTFQLQETRSNIFSFATSVNSFASCPLPMQFLLFQTGSFMIH</sequence>
<organism evidence="1 2">
    <name type="scientific">Rhizopogon vinicolor AM-OR11-026</name>
    <dbReference type="NCBI Taxonomy" id="1314800"/>
    <lineage>
        <taxon>Eukaryota</taxon>
        <taxon>Fungi</taxon>
        <taxon>Dikarya</taxon>
        <taxon>Basidiomycota</taxon>
        <taxon>Agaricomycotina</taxon>
        <taxon>Agaricomycetes</taxon>
        <taxon>Agaricomycetidae</taxon>
        <taxon>Boletales</taxon>
        <taxon>Suillineae</taxon>
        <taxon>Rhizopogonaceae</taxon>
        <taxon>Rhizopogon</taxon>
    </lineage>
</organism>
<keyword evidence="2" id="KW-1185">Reference proteome</keyword>
<dbReference type="EMBL" id="KV448351">
    <property type="protein sequence ID" value="OAX37459.1"/>
    <property type="molecule type" value="Genomic_DNA"/>
</dbReference>
<name>A0A1B7MXX8_9AGAM</name>
<reference evidence="1 2" key="1">
    <citation type="submission" date="2016-06" db="EMBL/GenBank/DDBJ databases">
        <title>Comparative genomics of the ectomycorrhizal sister species Rhizopogon vinicolor and Rhizopogon vesiculosus (Basidiomycota: Boletales) reveals a divergence of the mating type B locus.</title>
        <authorList>
            <consortium name="DOE Joint Genome Institute"/>
            <person name="Mujic A.B."/>
            <person name="Kuo A."/>
            <person name="Tritt A."/>
            <person name="Lipzen A."/>
            <person name="Chen C."/>
            <person name="Johnson J."/>
            <person name="Sharma A."/>
            <person name="Barry K."/>
            <person name="Grigoriev I.V."/>
            <person name="Spatafora J.W."/>
        </authorList>
    </citation>
    <scope>NUCLEOTIDE SEQUENCE [LARGE SCALE GENOMIC DNA]</scope>
    <source>
        <strain evidence="1 2">AM-OR11-026</strain>
    </source>
</reference>
<accession>A0A1B7MXX8</accession>
<protein>
    <submittedName>
        <fullName evidence="1">Uncharacterized protein</fullName>
    </submittedName>
</protein>